<organism evidence="1 2">
    <name type="scientific">Rhizoctonia solani</name>
    <dbReference type="NCBI Taxonomy" id="456999"/>
    <lineage>
        <taxon>Eukaryota</taxon>
        <taxon>Fungi</taxon>
        <taxon>Dikarya</taxon>
        <taxon>Basidiomycota</taxon>
        <taxon>Agaricomycotina</taxon>
        <taxon>Agaricomycetes</taxon>
        <taxon>Cantharellales</taxon>
        <taxon>Ceratobasidiaceae</taxon>
        <taxon>Rhizoctonia</taxon>
    </lineage>
</organism>
<evidence type="ECO:0000313" key="2">
    <source>
        <dbReference type="Proteomes" id="UP000663843"/>
    </source>
</evidence>
<name>A0A8H2WPB3_9AGAM</name>
<dbReference type="Proteomes" id="UP000663843">
    <property type="component" value="Unassembled WGS sequence"/>
</dbReference>
<accession>A0A8H2WPB3</accession>
<dbReference type="EMBL" id="CAJMWT010001383">
    <property type="protein sequence ID" value="CAE6397463.1"/>
    <property type="molecule type" value="Genomic_DNA"/>
</dbReference>
<dbReference type="AlphaFoldDB" id="A0A8H2WPB3"/>
<gene>
    <name evidence="1" type="ORF">RDB_LOCUS34312</name>
</gene>
<evidence type="ECO:0000313" key="1">
    <source>
        <dbReference type="EMBL" id="CAE6397463.1"/>
    </source>
</evidence>
<proteinExistence type="predicted"/>
<protein>
    <submittedName>
        <fullName evidence="1">Uncharacterized protein</fullName>
    </submittedName>
</protein>
<sequence>MIIPLELWMLIAYELQVQRNRESLLSLCLTTKSINADFTPILYSQVELRAASSVLSFYHTMKDSGTKLGPLIQGITIGSYRHVRHWDRVHIGFDLAKILQSALMSLPNLRELTSVMDPDGFRACFINERNTDTGTDTPVNFPFSLHKLVLPTMHRTSVPLFFSSQPSIKELYIESEGLHGNIYITGFLSRSSGCLPNLTSITARTYELTGAVPGRPISQIMIVTEMLERSGEIIVTQGQWMRVLQGSTVPITTIGFYRPPRSHDLWDQLIPALKQFGVDKTLESIRVVEALEPPVTEESRQEALFRRVNQMKILTGFDRLESIEFGEMLYATLPTTDVLRWLGNMGDLNAWKEFVPSLKQVKMYGVYIS</sequence>
<comment type="caution">
    <text evidence="1">The sequence shown here is derived from an EMBL/GenBank/DDBJ whole genome shotgun (WGS) entry which is preliminary data.</text>
</comment>
<reference evidence="1" key="1">
    <citation type="submission" date="2021-01" db="EMBL/GenBank/DDBJ databases">
        <authorList>
            <person name="Kaushik A."/>
        </authorList>
    </citation>
    <scope>NUCLEOTIDE SEQUENCE</scope>
    <source>
        <strain evidence="1">AG2-2IIIB</strain>
    </source>
</reference>